<comment type="subcellular location">
    <subcellularLocation>
        <location evidence="1">Cell membrane</location>
        <topology evidence="1">Multi-pass membrane protein</topology>
    </subcellularLocation>
</comment>
<dbReference type="InterPro" id="IPR039421">
    <property type="entry name" value="Type_1_exporter"/>
</dbReference>
<proteinExistence type="predicted"/>
<feature type="transmembrane region" description="Helical" evidence="7">
    <location>
        <begin position="20"/>
        <end position="43"/>
    </location>
</feature>
<evidence type="ECO:0000313" key="10">
    <source>
        <dbReference type="EMBL" id="XBX76053.1"/>
    </source>
</evidence>
<evidence type="ECO:0000256" key="7">
    <source>
        <dbReference type="SAM" id="Phobius"/>
    </source>
</evidence>
<dbReference type="Gene3D" id="1.20.1560.10">
    <property type="entry name" value="ABC transporter type 1, transmembrane domain"/>
    <property type="match status" value="1"/>
</dbReference>
<dbReference type="PROSITE" id="PS50893">
    <property type="entry name" value="ABC_TRANSPORTER_2"/>
    <property type="match status" value="1"/>
</dbReference>
<keyword evidence="4 10" id="KW-0067">ATP-binding</keyword>
<dbReference type="GO" id="GO:0005886">
    <property type="term" value="C:plasma membrane"/>
    <property type="evidence" value="ECO:0007669"/>
    <property type="project" value="UniProtKB-SubCell"/>
</dbReference>
<feature type="transmembrane region" description="Helical" evidence="7">
    <location>
        <begin position="133"/>
        <end position="152"/>
    </location>
</feature>
<dbReference type="PANTHER" id="PTHR43394:SF1">
    <property type="entry name" value="ATP-BINDING CASSETTE SUB-FAMILY B MEMBER 10, MITOCHONDRIAL"/>
    <property type="match status" value="1"/>
</dbReference>
<dbReference type="GO" id="GO:0016887">
    <property type="term" value="F:ATP hydrolysis activity"/>
    <property type="evidence" value="ECO:0007669"/>
    <property type="project" value="InterPro"/>
</dbReference>
<dbReference type="PROSITE" id="PS00211">
    <property type="entry name" value="ABC_TRANSPORTER_1"/>
    <property type="match status" value="1"/>
</dbReference>
<sequence>MKRLINFFSLLKRHKARYSLGVLFSSVIEFNQILIATMFIVLFDGIVKQEMSMVLNAIYLFLAVVLITIVFELIAVTLVRVTTRKIIGSLRLKIFGKMLSLPQREYSTNHSGDFISRATNDIQTLEQTLTGHLLNLSSSLLPCIACIIYMFIINWKFALGLLVLNFVNLSIISLFIKPMKQKSQDIQKQTGSATEGISDVVAGASVIKLYNIKIKMKDKFDLKNNKVFQKSMQRTKIVALMEGLNNFLSRLGSIGVISVGSIFVIKGDISFGEVLAMHQLNTAVGYSFETLGSFLNQVQHSLAGLDRINELLDKEDEPQRFDKMPQINTNSALALKNLSFSYNGEENVLNDISFEVGQGQSVAIVGPSGGGKSTIFKIILGLHQSQKGSMAYMGKMAHEYSVEGLRDLTSYVPQEPYLFSGTIKENISYGKSQATDFEIYAAAKAANAHDFILDLENGYDTIVGERGAFLSGGQKQRIAIARAIVKNAPILLLDEATSSLDNESEVLVQAAIEEIMKEKTTIVIAHRLSTIKNADRILVVDDGKIVESGTHEELLKKGGLYSGLHKAQFENQQGA</sequence>
<dbReference type="Pfam" id="PF00664">
    <property type="entry name" value="ABC_membrane"/>
    <property type="match status" value="1"/>
</dbReference>
<feature type="domain" description="ABC transmembrane type-1" evidence="9">
    <location>
        <begin position="32"/>
        <end position="300"/>
    </location>
</feature>
<gene>
    <name evidence="10" type="ORF">PRVXT_001228</name>
</gene>
<evidence type="ECO:0000256" key="1">
    <source>
        <dbReference type="ARBA" id="ARBA00004651"/>
    </source>
</evidence>
<evidence type="ECO:0000256" key="5">
    <source>
        <dbReference type="ARBA" id="ARBA00022989"/>
    </source>
</evidence>
<dbReference type="CDD" id="cd07346">
    <property type="entry name" value="ABC_6TM_exporters"/>
    <property type="match status" value="1"/>
</dbReference>
<name>A0AAU7VQ30_9FIRM</name>
<dbReference type="InterPro" id="IPR027417">
    <property type="entry name" value="P-loop_NTPase"/>
</dbReference>
<keyword evidence="3" id="KW-0547">Nucleotide-binding</keyword>
<dbReference type="FunFam" id="3.40.50.300:FF:000218">
    <property type="entry name" value="Multidrug ABC transporter ATP-binding protein"/>
    <property type="match status" value="1"/>
</dbReference>
<dbReference type="GO" id="GO:0005524">
    <property type="term" value="F:ATP binding"/>
    <property type="evidence" value="ECO:0007669"/>
    <property type="project" value="UniProtKB-KW"/>
</dbReference>
<dbReference type="SUPFAM" id="SSF90123">
    <property type="entry name" value="ABC transporter transmembrane region"/>
    <property type="match status" value="1"/>
</dbReference>
<dbReference type="InterPro" id="IPR011527">
    <property type="entry name" value="ABC1_TM_dom"/>
</dbReference>
<evidence type="ECO:0000259" key="9">
    <source>
        <dbReference type="PROSITE" id="PS50929"/>
    </source>
</evidence>
<dbReference type="InterPro" id="IPR036640">
    <property type="entry name" value="ABC1_TM_sf"/>
</dbReference>
<dbReference type="Gene3D" id="3.40.50.300">
    <property type="entry name" value="P-loop containing nucleotide triphosphate hydrolases"/>
    <property type="match status" value="1"/>
</dbReference>
<dbReference type="RefSeq" id="WP_350344788.1">
    <property type="nucleotide sequence ID" value="NZ_CP158367.1"/>
</dbReference>
<feature type="transmembrane region" description="Helical" evidence="7">
    <location>
        <begin position="158"/>
        <end position="176"/>
    </location>
</feature>
<dbReference type="SUPFAM" id="SSF52540">
    <property type="entry name" value="P-loop containing nucleoside triphosphate hydrolases"/>
    <property type="match status" value="1"/>
</dbReference>
<dbReference type="InterPro" id="IPR017871">
    <property type="entry name" value="ABC_transporter-like_CS"/>
</dbReference>
<evidence type="ECO:0000256" key="6">
    <source>
        <dbReference type="ARBA" id="ARBA00023136"/>
    </source>
</evidence>
<evidence type="ECO:0000259" key="8">
    <source>
        <dbReference type="PROSITE" id="PS50893"/>
    </source>
</evidence>
<dbReference type="AlphaFoldDB" id="A0AAU7VQ30"/>
<keyword evidence="6 7" id="KW-0472">Membrane</keyword>
<feature type="transmembrane region" description="Helical" evidence="7">
    <location>
        <begin position="58"/>
        <end position="81"/>
    </location>
</feature>
<dbReference type="PROSITE" id="PS50929">
    <property type="entry name" value="ABC_TM1F"/>
    <property type="match status" value="1"/>
</dbReference>
<keyword evidence="2 7" id="KW-0812">Transmembrane</keyword>
<evidence type="ECO:0000256" key="2">
    <source>
        <dbReference type="ARBA" id="ARBA00022692"/>
    </source>
</evidence>
<feature type="domain" description="ABC transporter" evidence="8">
    <location>
        <begin position="333"/>
        <end position="567"/>
    </location>
</feature>
<reference evidence="10" key="1">
    <citation type="journal article" date="2013" name="Extremophiles">
        <title>Proteinivorax tanatarense gen. nov., sp. nov., an anaerobic, haloalkaliphilic, proteolytic bacterium isolated from a decaying algal bloom, and proposal of Proteinivoraceae fam. nov.</title>
        <authorList>
            <person name="Kevbrin V."/>
            <person name="Boltyanskaya Y."/>
            <person name="Zhilina T."/>
            <person name="Kolganova T."/>
            <person name="Lavrentjeva E."/>
            <person name="Kuznetsov B."/>
        </authorList>
    </citation>
    <scope>NUCLEOTIDE SEQUENCE</scope>
    <source>
        <strain evidence="10">Z-910T</strain>
    </source>
</reference>
<organism evidence="10">
    <name type="scientific">Proteinivorax tanatarense</name>
    <dbReference type="NCBI Taxonomy" id="1260629"/>
    <lineage>
        <taxon>Bacteria</taxon>
        <taxon>Bacillati</taxon>
        <taxon>Bacillota</taxon>
        <taxon>Clostridia</taxon>
        <taxon>Eubacteriales</taxon>
        <taxon>Proteinivoracaceae</taxon>
        <taxon>Proteinivorax</taxon>
    </lineage>
</organism>
<accession>A0AAU7VQ30</accession>
<dbReference type="GO" id="GO:0015421">
    <property type="term" value="F:ABC-type oligopeptide transporter activity"/>
    <property type="evidence" value="ECO:0007669"/>
    <property type="project" value="TreeGrafter"/>
</dbReference>
<keyword evidence="5 7" id="KW-1133">Transmembrane helix</keyword>
<protein>
    <submittedName>
        <fullName evidence="10">ABC transporter ATP-binding protein</fullName>
    </submittedName>
</protein>
<dbReference type="EMBL" id="CP158367">
    <property type="protein sequence ID" value="XBX76053.1"/>
    <property type="molecule type" value="Genomic_DNA"/>
</dbReference>
<evidence type="ECO:0000256" key="3">
    <source>
        <dbReference type="ARBA" id="ARBA00022741"/>
    </source>
</evidence>
<reference evidence="10" key="2">
    <citation type="submission" date="2024-06" db="EMBL/GenBank/DDBJ databases">
        <authorList>
            <person name="Petrova K.O."/>
            <person name="Toshchakov S.V."/>
            <person name="Boltjanskaja Y.V."/>
            <person name="Kevbrin V."/>
        </authorList>
    </citation>
    <scope>NUCLEOTIDE SEQUENCE</scope>
    <source>
        <strain evidence="10">Z-910T</strain>
    </source>
</reference>
<dbReference type="InterPro" id="IPR003593">
    <property type="entry name" value="AAA+_ATPase"/>
</dbReference>
<dbReference type="PANTHER" id="PTHR43394">
    <property type="entry name" value="ATP-DEPENDENT PERMEASE MDL1, MITOCHONDRIAL"/>
    <property type="match status" value="1"/>
</dbReference>
<dbReference type="InterPro" id="IPR003439">
    <property type="entry name" value="ABC_transporter-like_ATP-bd"/>
</dbReference>
<dbReference type="SMART" id="SM00382">
    <property type="entry name" value="AAA"/>
    <property type="match status" value="1"/>
</dbReference>
<evidence type="ECO:0000256" key="4">
    <source>
        <dbReference type="ARBA" id="ARBA00022840"/>
    </source>
</evidence>
<dbReference type="Pfam" id="PF00005">
    <property type="entry name" value="ABC_tran"/>
    <property type="match status" value="1"/>
</dbReference>